<sequence length="87" mass="10265">MKQLDLFSFALEDQIAELKQGEELEFYRGKERLLIRKHEKYQGVCHYQGPDFYGSAFHLDEKGIFGGLELFVGKIDRWLHGRGWNET</sequence>
<dbReference type="Proteomes" id="UP001163104">
    <property type="component" value="Chromosome"/>
</dbReference>
<reference evidence="1" key="1">
    <citation type="submission" date="2022-10" db="EMBL/GenBank/DDBJ databases">
        <title>Mechanism of multi-heavy metal repair in Cytobacillus Firmus M7.</title>
        <authorList>
            <person name="Li X."/>
            <person name="Yu C."/>
        </authorList>
    </citation>
    <scope>NUCLEOTIDE SEQUENCE</scope>
    <source>
        <strain evidence="1">M7</strain>
    </source>
</reference>
<accession>A0AA46Q504</accession>
<dbReference type="AlphaFoldDB" id="A0AA46Q504"/>
<evidence type="ECO:0000313" key="2">
    <source>
        <dbReference type="Proteomes" id="UP001163104"/>
    </source>
</evidence>
<name>A0AA46Q504_CYTFI</name>
<protein>
    <submittedName>
        <fullName evidence="1">Uncharacterized protein</fullName>
    </submittedName>
</protein>
<proteinExistence type="predicted"/>
<organism evidence="1 2">
    <name type="scientific">Cytobacillus firmus</name>
    <name type="common">Bacillus firmus</name>
    <dbReference type="NCBI Taxonomy" id="1399"/>
    <lineage>
        <taxon>Bacteria</taxon>
        <taxon>Bacillati</taxon>
        <taxon>Bacillota</taxon>
        <taxon>Bacilli</taxon>
        <taxon>Bacillales</taxon>
        <taxon>Bacillaceae</taxon>
        <taxon>Cytobacillus</taxon>
    </lineage>
</organism>
<dbReference type="RefSeq" id="WP_048011682.1">
    <property type="nucleotide sequence ID" value="NZ_CP107027.1"/>
</dbReference>
<gene>
    <name evidence="1" type="ORF">OD459_06405</name>
</gene>
<evidence type="ECO:0000313" key="1">
    <source>
        <dbReference type="EMBL" id="UYG96659.1"/>
    </source>
</evidence>
<dbReference type="EMBL" id="CP107027">
    <property type="protein sequence ID" value="UYG96659.1"/>
    <property type="molecule type" value="Genomic_DNA"/>
</dbReference>